<reference evidence="1 2" key="1">
    <citation type="journal article" date="2014" name="Genome Biol. Evol.">
        <title>The genome of the myxosporean Thelohanellus kitauei shows adaptations to nutrient acquisition within its fish host.</title>
        <authorList>
            <person name="Yang Y."/>
            <person name="Xiong J."/>
            <person name="Zhou Z."/>
            <person name="Huo F."/>
            <person name="Miao W."/>
            <person name="Ran C."/>
            <person name="Liu Y."/>
            <person name="Zhang J."/>
            <person name="Feng J."/>
            <person name="Wang M."/>
            <person name="Wang M."/>
            <person name="Wang L."/>
            <person name="Yao B."/>
        </authorList>
    </citation>
    <scope>NUCLEOTIDE SEQUENCE [LARGE SCALE GENOMIC DNA]</scope>
    <source>
        <strain evidence="1">Wuqing</strain>
    </source>
</reference>
<dbReference type="AlphaFoldDB" id="A0A0C2N4X5"/>
<dbReference type="Proteomes" id="UP000031668">
    <property type="component" value="Unassembled WGS sequence"/>
</dbReference>
<evidence type="ECO:0000313" key="2">
    <source>
        <dbReference type="Proteomes" id="UP000031668"/>
    </source>
</evidence>
<gene>
    <name evidence="1" type="ORF">RF11_11871</name>
</gene>
<comment type="caution">
    <text evidence="1">The sequence shown here is derived from an EMBL/GenBank/DDBJ whole genome shotgun (WGS) entry which is preliminary data.</text>
</comment>
<evidence type="ECO:0000313" key="1">
    <source>
        <dbReference type="EMBL" id="KII74671.1"/>
    </source>
</evidence>
<sequence>MFSNHEFYMKYVRSAQKYKAQEAGKEYFEAASAVRATFQHAELASTFFELSADCYRRKLSAKAFDIPAIHLALKIGHIYEKEFKDLEKSNIFYAKAEDWRRNLKIPHNCNIVKEAIQECNQLISNSLDSDIAVICLIMSGNPSGDTVEWVKKNYQKFKDDVKQAILCFEEFNSNTNDSVPRAGSDNQSLDA</sequence>
<keyword evidence="2" id="KW-1185">Reference proteome</keyword>
<dbReference type="EMBL" id="JWZT01000330">
    <property type="protein sequence ID" value="KII74671.1"/>
    <property type="molecule type" value="Genomic_DNA"/>
</dbReference>
<organism evidence="1 2">
    <name type="scientific">Thelohanellus kitauei</name>
    <name type="common">Myxosporean</name>
    <dbReference type="NCBI Taxonomy" id="669202"/>
    <lineage>
        <taxon>Eukaryota</taxon>
        <taxon>Metazoa</taxon>
        <taxon>Cnidaria</taxon>
        <taxon>Myxozoa</taxon>
        <taxon>Myxosporea</taxon>
        <taxon>Bivalvulida</taxon>
        <taxon>Platysporina</taxon>
        <taxon>Myxobolidae</taxon>
        <taxon>Thelohanellus</taxon>
    </lineage>
</organism>
<accession>A0A0C2N4X5</accession>
<name>A0A0C2N4X5_THEKT</name>
<protein>
    <submittedName>
        <fullName evidence="1">Uncharacterized protein</fullName>
    </submittedName>
</protein>
<proteinExistence type="predicted"/>